<evidence type="ECO:0000256" key="1">
    <source>
        <dbReference type="SAM" id="Coils"/>
    </source>
</evidence>
<protein>
    <submittedName>
        <fullName evidence="2">Uncharacterized protein Yka (UPF0111/DUF47 family)</fullName>
    </submittedName>
</protein>
<dbReference type="InterPro" id="IPR038078">
    <property type="entry name" value="PhoU-like_sf"/>
</dbReference>
<keyword evidence="3" id="KW-1185">Reference proteome</keyword>
<accession>A0A840VD39</accession>
<evidence type="ECO:0000313" key="3">
    <source>
        <dbReference type="Proteomes" id="UP000553706"/>
    </source>
</evidence>
<dbReference type="EMBL" id="JACHFJ010000003">
    <property type="protein sequence ID" value="MBB5372777.1"/>
    <property type="molecule type" value="Genomic_DNA"/>
</dbReference>
<keyword evidence="1" id="KW-0175">Coiled coil</keyword>
<proteinExistence type="predicted"/>
<comment type="caution">
    <text evidence="2">The sequence shown here is derived from an EMBL/GenBank/DDBJ whole genome shotgun (WGS) entry which is preliminary data.</text>
</comment>
<organism evidence="2 3">
    <name type="scientific">Acidocella aromatica</name>
    <dbReference type="NCBI Taxonomy" id="1303579"/>
    <lineage>
        <taxon>Bacteria</taxon>
        <taxon>Pseudomonadati</taxon>
        <taxon>Pseudomonadota</taxon>
        <taxon>Alphaproteobacteria</taxon>
        <taxon>Acetobacterales</taxon>
        <taxon>Acidocellaceae</taxon>
        <taxon>Acidocella</taxon>
    </lineage>
</organism>
<gene>
    <name evidence="2" type="ORF">HNP71_001028</name>
</gene>
<feature type="coiled-coil region" evidence="1">
    <location>
        <begin position="464"/>
        <end position="498"/>
    </location>
</feature>
<dbReference type="Proteomes" id="UP000553706">
    <property type="component" value="Unassembled WGS sequence"/>
</dbReference>
<name>A0A840VD39_9PROT</name>
<reference evidence="2 3" key="1">
    <citation type="submission" date="2020-08" db="EMBL/GenBank/DDBJ databases">
        <title>Genomic Encyclopedia of Type Strains, Phase IV (KMG-IV): sequencing the most valuable type-strain genomes for metagenomic binning, comparative biology and taxonomic classification.</title>
        <authorList>
            <person name="Goeker M."/>
        </authorList>
    </citation>
    <scope>NUCLEOTIDE SEQUENCE [LARGE SCALE GENOMIC DNA]</scope>
    <source>
        <strain evidence="2 3">DSM 27026</strain>
    </source>
</reference>
<sequence length="638" mass="68444">MTVKSEIVGVLGESEVLLPGLISAALAANDRIKLRLSLMQEATAKAREPARAARGFAPELRAAGLDSEMPETALGQARLLGPDTLFLPGAGALLGGLKTDLDAMLAPLTTAAMPEAASLAPRVQALQPALAPQAADEIPLNRIAALTSASRENGNKFHVLVMDLHKALNQLAASTAAENLDGAMVHGLTDDDRHAVRAFMRGLHRTAPLAFGHPGLGTTAVHGAAHLTIQNDIGTTDAHVLVVHVTDADVTVTYTDIHRPRAKFFIDLFAGWNVEWSPLNQRQAKGLEEEAFYLINGRFASTDAGKRHDFLAFLGSRLVFLIDWNKARKALQIFLGKNAAIGLLTWAAAHDYGHRAFLELGGAELVYDAVHRAASGRIRYGERLDDALGEEDCVEFLRNTLRGTAQGLAAGRSARLIRDEIQAELSRRFETAESAVFTLLVRHLGLSRCIAEGIAACLENPAPARDFARRAKAMEAKADKLTAQLRELAARMQGATMLRQVIDQVENTTDALEDCAYLLGLAPEGDDCATPLLLPLAETVTGALSAMVRAVEAASRLPDGQRADATEALQAIDAVVSLEREADTAQREAFAELMRTPCADARALLLRLELTKALEGATDQLSHAAFALRDRVLEELSA</sequence>
<dbReference type="Gene3D" id="1.20.58.220">
    <property type="entry name" value="Phosphate transport system protein phou homolog 2, domain 2"/>
    <property type="match status" value="1"/>
</dbReference>
<dbReference type="RefSeq" id="WP_183265800.1">
    <property type="nucleotide sequence ID" value="NZ_JACHFJ010000003.1"/>
</dbReference>
<evidence type="ECO:0000313" key="2">
    <source>
        <dbReference type="EMBL" id="MBB5372777.1"/>
    </source>
</evidence>
<dbReference type="AlphaFoldDB" id="A0A840VD39"/>